<dbReference type="PANTHER" id="PTHR11764">
    <property type="entry name" value="TERPENE CYCLASE/MUTASE FAMILY MEMBER"/>
    <property type="match status" value="1"/>
</dbReference>
<proteinExistence type="inferred from homology"/>
<reference evidence="6 7" key="1">
    <citation type="submission" date="2016-10" db="EMBL/GenBank/DDBJ databases">
        <authorList>
            <person name="de Groot N.N."/>
        </authorList>
    </citation>
    <scope>NUCLEOTIDE SEQUENCE [LARGE SCALE GENOMIC DNA]</scope>
    <source>
        <strain evidence="6 7">DSM 45610</strain>
    </source>
</reference>
<keyword evidence="7" id="KW-1185">Reference proteome</keyword>
<dbReference type="SUPFAM" id="SSF48239">
    <property type="entry name" value="Terpenoid cyclases/Protein prenyltransferases"/>
    <property type="match status" value="2"/>
</dbReference>
<dbReference type="UniPathway" id="UPA00337"/>
<evidence type="ECO:0000256" key="1">
    <source>
        <dbReference type="ARBA" id="ARBA00004999"/>
    </source>
</evidence>
<evidence type="ECO:0000256" key="3">
    <source>
        <dbReference type="ARBA" id="ARBA00022737"/>
    </source>
</evidence>
<dbReference type="GO" id="GO:0016104">
    <property type="term" value="P:triterpenoid biosynthetic process"/>
    <property type="evidence" value="ECO:0007669"/>
    <property type="project" value="InterPro"/>
</dbReference>
<evidence type="ECO:0000256" key="2">
    <source>
        <dbReference type="ARBA" id="ARBA00009755"/>
    </source>
</evidence>
<dbReference type="NCBIfam" id="TIGR01787">
    <property type="entry name" value="squalene_cyclas"/>
    <property type="match status" value="1"/>
</dbReference>
<organism evidence="6 7">
    <name type="scientific">Marininema mesophilum</name>
    <dbReference type="NCBI Taxonomy" id="1048340"/>
    <lineage>
        <taxon>Bacteria</taxon>
        <taxon>Bacillati</taxon>
        <taxon>Bacillota</taxon>
        <taxon>Bacilli</taxon>
        <taxon>Bacillales</taxon>
        <taxon>Thermoactinomycetaceae</taxon>
        <taxon>Marininema</taxon>
    </lineage>
</organism>
<evidence type="ECO:0000313" key="6">
    <source>
        <dbReference type="EMBL" id="SDW25891.1"/>
    </source>
</evidence>
<dbReference type="Pfam" id="PF13249">
    <property type="entry name" value="SQHop_cyclase_N"/>
    <property type="match status" value="1"/>
</dbReference>
<feature type="domain" description="Squalene cyclase N-terminal" evidence="5">
    <location>
        <begin position="16"/>
        <end position="294"/>
    </location>
</feature>
<keyword evidence="3" id="KW-0677">Repeat</keyword>
<dbReference type="InterPro" id="IPR032696">
    <property type="entry name" value="SQ_cyclase_C"/>
</dbReference>
<accession>A0A1H2S2Q5</accession>
<evidence type="ECO:0000259" key="5">
    <source>
        <dbReference type="Pfam" id="PF13249"/>
    </source>
</evidence>
<dbReference type="Proteomes" id="UP000198534">
    <property type="component" value="Unassembled WGS sequence"/>
</dbReference>
<dbReference type="GO" id="GO:0016866">
    <property type="term" value="F:intramolecular transferase activity"/>
    <property type="evidence" value="ECO:0007669"/>
    <property type="project" value="InterPro"/>
</dbReference>
<dbReference type="Gene3D" id="1.50.10.20">
    <property type="match status" value="2"/>
</dbReference>
<name>A0A1H2S2Q5_9BACL</name>
<dbReference type="EMBL" id="FNNQ01000002">
    <property type="protein sequence ID" value="SDW25891.1"/>
    <property type="molecule type" value="Genomic_DNA"/>
</dbReference>
<gene>
    <name evidence="6" type="ORF">SAMN05444487_10283</name>
</gene>
<comment type="similarity">
    <text evidence="2">Belongs to the terpene cyclase/mutase family.</text>
</comment>
<comment type="pathway">
    <text evidence="1">Secondary metabolite biosynthesis; hopanoid biosynthesis.</text>
</comment>
<dbReference type="RefSeq" id="WP_245726223.1">
    <property type="nucleotide sequence ID" value="NZ_FNNQ01000002.1"/>
</dbReference>
<dbReference type="GO" id="GO:0005811">
    <property type="term" value="C:lipid droplet"/>
    <property type="evidence" value="ECO:0007669"/>
    <property type="project" value="InterPro"/>
</dbReference>
<feature type="domain" description="Squalene cyclase C-terminal" evidence="4">
    <location>
        <begin position="305"/>
        <end position="623"/>
    </location>
</feature>
<dbReference type="InterPro" id="IPR008930">
    <property type="entry name" value="Terpenoid_cyclase/PrenylTrfase"/>
</dbReference>
<evidence type="ECO:0000259" key="4">
    <source>
        <dbReference type="Pfam" id="PF13243"/>
    </source>
</evidence>
<dbReference type="SFLD" id="SFLDG01016">
    <property type="entry name" value="Prenyltransferase_Like_2"/>
    <property type="match status" value="1"/>
</dbReference>
<dbReference type="AlphaFoldDB" id="A0A1H2S2Q5"/>
<dbReference type="STRING" id="1048340.SAMN05444487_10283"/>
<sequence length="630" mass="70445">MAEGGWMEAVKKEIGRLTEILIQSQQPDGRWSFCFETGVMTDAYAIILYRFFGRREDYVQEQAERLMRLRGSDGLWRLYPDEKEGNLSSTIEASLSLMVAGRIDPNGQDIRQIQEWVRSRGGLSQAGSLTKVVLALLKLKKWSDLQSVPIELLLLPRWFPVNFWDLVGYARVHAAPVMVAAEQQFTVQIPGLPTNMADWGEAARTADENKRTMALAGIVGDWLRPHGPRSRLSKLALGYGEKFMLERLESDGTLYSYFSTTFLMMFGLMSLGYPKKHPVLQKALQGVEGFLYKTPSGLHMQENTSTIWDTALIAGALQESGVPSGHPALCKAATYLLSRQQDRIGDWALKNPGVPPGGWGFSDINTINPDCDDTAAVLRVLSPFVTTNFSTIGDSWYRGTTWLLSMQNRDGGWPAFEKNTAKRWPLKFMHKDAASAWTDPSTADLTGRILYFLGKTHCNYTNPAVSRALNFLYRDQEKEGYWFGRWGIAYLYGTWAALTGMSAVGISKEHPSVARAVKWLLSVQNEDGGWGESCRSDVEQRFVPLSASTPSQTAWALDALIAVSNTPTPAIQAGVRRLLAFFSKEKSESSEYPTGAGLAGQFYIHYHSYRYAWPLMALAHYRQKFGGNKD</sequence>
<dbReference type="InterPro" id="IPR018333">
    <property type="entry name" value="Squalene_cyclase"/>
</dbReference>
<dbReference type="PANTHER" id="PTHR11764:SF20">
    <property type="entry name" value="LANOSTEROL SYNTHASE"/>
    <property type="match status" value="1"/>
</dbReference>
<dbReference type="InterPro" id="IPR032697">
    <property type="entry name" value="SQ_cyclase_N"/>
</dbReference>
<protein>
    <submittedName>
        <fullName evidence="6">Sporulenol synthase</fullName>
    </submittedName>
</protein>
<evidence type="ECO:0000313" key="7">
    <source>
        <dbReference type="Proteomes" id="UP000198534"/>
    </source>
</evidence>
<dbReference type="Pfam" id="PF13243">
    <property type="entry name" value="SQHop_cyclase_C"/>
    <property type="match status" value="1"/>
</dbReference>